<organism evidence="3 4">
    <name type="scientific">Dunaliella salina</name>
    <name type="common">Green alga</name>
    <name type="synonym">Protococcus salinus</name>
    <dbReference type="NCBI Taxonomy" id="3046"/>
    <lineage>
        <taxon>Eukaryota</taxon>
        <taxon>Viridiplantae</taxon>
        <taxon>Chlorophyta</taxon>
        <taxon>core chlorophytes</taxon>
        <taxon>Chlorophyceae</taxon>
        <taxon>CS clade</taxon>
        <taxon>Chlamydomonadales</taxon>
        <taxon>Dunaliellaceae</taxon>
        <taxon>Dunaliella</taxon>
    </lineage>
</organism>
<gene>
    <name evidence="3" type="ORF">DUNSADRAFT_3691</name>
</gene>
<feature type="region of interest" description="Disordered" evidence="1">
    <location>
        <begin position="1"/>
        <end position="44"/>
    </location>
</feature>
<keyword evidence="2" id="KW-0472">Membrane</keyword>
<feature type="compositionally biased region" description="Low complexity" evidence="1">
    <location>
        <begin position="28"/>
        <end position="43"/>
    </location>
</feature>
<evidence type="ECO:0000256" key="1">
    <source>
        <dbReference type="SAM" id="MobiDB-lite"/>
    </source>
</evidence>
<dbReference type="InterPro" id="IPR009500">
    <property type="entry name" value="DUF1118"/>
</dbReference>
<keyword evidence="4" id="KW-1185">Reference proteome</keyword>
<dbReference type="Proteomes" id="UP000815325">
    <property type="component" value="Unassembled WGS sequence"/>
</dbReference>
<evidence type="ECO:0000313" key="4">
    <source>
        <dbReference type="Proteomes" id="UP000815325"/>
    </source>
</evidence>
<sequence>MSSMLLKHSRPASVVCRAEKGGSKSIRAAPKAAKASKPAKAGAEPTSKTSLSILKAVEELQLLSQVEKLGLLSKAEKAGFSLSKIEESGLLSAAEKSGVLSLIADKNTPGLLNGAGVAALGAAVALVLAVPDDTTASLVGQGLGGALFAGVGFAALTGGSVLDKFQKL</sequence>
<accession>A0ABQ7GTI5</accession>
<feature type="transmembrane region" description="Helical" evidence="2">
    <location>
        <begin position="142"/>
        <end position="162"/>
    </location>
</feature>
<dbReference type="EMBL" id="MU069598">
    <property type="protein sequence ID" value="KAF5837914.1"/>
    <property type="molecule type" value="Genomic_DNA"/>
</dbReference>
<keyword evidence="2" id="KW-0812">Transmembrane</keyword>
<protein>
    <submittedName>
        <fullName evidence="3">Uncharacterized protein</fullName>
    </submittedName>
</protein>
<feature type="transmembrane region" description="Helical" evidence="2">
    <location>
        <begin position="110"/>
        <end position="130"/>
    </location>
</feature>
<evidence type="ECO:0000313" key="3">
    <source>
        <dbReference type="EMBL" id="KAF5837914.1"/>
    </source>
</evidence>
<name>A0ABQ7GTI5_DUNSA</name>
<proteinExistence type="predicted"/>
<comment type="caution">
    <text evidence="3">The sequence shown here is derived from an EMBL/GenBank/DDBJ whole genome shotgun (WGS) entry which is preliminary data.</text>
</comment>
<evidence type="ECO:0000256" key="2">
    <source>
        <dbReference type="SAM" id="Phobius"/>
    </source>
</evidence>
<reference evidence="3" key="1">
    <citation type="submission" date="2017-08" db="EMBL/GenBank/DDBJ databases">
        <authorList>
            <person name="Polle J.E."/>
            <person name="Barry K."/>
            <person name="Cushman J."/>
            <person name="Schmutz J."/>
            <person name="Tran D."/>
            <person name="Hathwaick L.T."/>
            <person name="Yim W.C."/>
            <person name="Jenkins J."/>
            <person name="Mckie-Krisberg Z.M."/>
            <person name="Prochnik S."/>
            <person name="Lindquist E."/>
            <person name="Dockter R.B."/>
            <person name="Adam C."/>
            <person name="Molina H."/>
            <person name="Bunkerborg J."/>
            <person name="Jin E."/>
            <person name="Buchheim M."/>
            <person name="Magnuson J."/>
        </authorList>
    </citation>
    <scope>NUCLEOTIDE SEQUENCE</scope>
    <source>
        <strain evidence="3">CCAP 19/18</strain>
    </source>
</reference>
<keyword evidence="2" id="KW-1133">Transmembrane helix</keyword>
<dbReference type="Pfam" id="PF06549">
    <property type="entry name" value="DUF1118"/>
    <property type="match status" value="1"/>
</dbReference>